<name>A0AAV9U985_9PEZI</name>
<keyword evidence="4" id="KW-1185">Reference proteome</keyword>
<evidence type="ECO:0000313" key="4">
    <source>
        <dbReference type="Proteomes" id="UP001375240"/>
    </source>
</evidence>
<comment type="caution">
    <text evidence="3">The sequence shown here is derived from an EMBL/GenBank/DDBJ whole genome shotgun (WGS) entry which is preliminary data.</text>
</comment>
<feature type="signal peptide" evidence="2">
    <location>
        <begin position="1"/>
        <end position="16"/>
    </location>
</feature>
<gene>
    <name evidence="3" type="ORF">TWF696_001332</name>
</gene>
<organism evidence="3 4">
    <name type="scientific">Orbilia brochopaga</name>
    <dbReference type="NCBI Taxonomy" id="3140254"/>
    <lineage>
        <taxon>Eukaryota</taxon>
        <taxon>Fungi</taxon>
        <taxon>Dikarya</taxon>
        <taxon>Ascomycota</taxon>
        <taxon>Pezizomycotina</taxon>
        <taxon>Orbiliomycetes</taxon>
        <taxon>Orbiliales</taxon>
        <taxon>Orbiliaceae</taxon>
        <taxon>Orbilia</taxon>
    </lineage>
</organism>
<accession>A0AAV9U985</accession>
<feature type="chain" id="PRO_5043832981" evidence="2">
    <location>
        <begin position="17"/>
        <end position="204"/>
    </location>
</feature>
<protein>
    <submittedName>
        <fullName evidence="3">Uncharacterized protein</fullName>
    </submittedName>
</protein>
<dbReference type="AlphaFoldDB" id="A0AAV9U985"/>
<dbReference type="Proteomes" id="UP001375240">
    <property type="component" value="Unassembled WGS sequence"/>
</dbReference>
<evidence type="ECO:0000256" key="2">
    <source>
        <dbReference type="SAM" id="SignalP"/>
    </source>
</evidence>
<evidence type="ECO:0000256" key="1">
    <source>
        <dbReference type="SAM" id="MobiDB-lite"/>
    </source>
</evidence>
<proteinExistence type="predicted"/>
<keyword evidence="2" id="KW-0732">Signal</keyword>
<feature type="compositionally biased region" description="Acidic residues" evidence="1">
    <location>
        <begin position="190"/>
        <end position="204"/>
    </location>
</feature>
<evidence type="ECO:0000313" key="3">
    <source>
        <dbReference type="EMBL" id="KAK6337854.1"/>
    </source>
</evidence>
<feature type="region of interest" description="Disordered" evidence="1">
    <location>
        <begin position="185"/>
        <end position="204"/>
    </location>
</feature>
<reference evidence="3 4" key="1">
    <citation type="submission" date="2019-10" db="EMBL/GenBank/DDBJ databases">
        <authorList>
            <person name="Palmer J.M."/>
        </authorList>
    </citation>
    <scope>NUCLEOTIDE SEQUENCE [LARGE SCALE GENOMIC DNA]</scope>
    <source>
        <strain evidence="3 4">TWF696</strain>
    </source>
</reference>
<sequence length="204" mass="22381">MKYTIAFATLAASVSAVLVAPNDGTVPFSLAITSDSEAYNGKFVAGVVQDEAYTAATVSSDADPNFYYKSRTGVLYHQVPIFAGKFTDLAIALGATFPTEQLPGQHLKLLSFQREKDDEGTIVADVTMGFDAEGYLTHQGKRDLWYACSDARHKTTKEQYTAIELLIGDKPYDSDCTKVEIKQVPVEFPENAEGDEESKEEEKQ</sequence>
<dbReference type="EMBL" id="JAVHNQ010000010">
    <property type="protein sequence ID" value="KAK6337854.1"/>
    <property type="molecule type" value="Genomic_DNA"/>
</dbReference>